<dbReference type="OMA" id="HIDHSYM"/>
<evidence type="ECO:0000256" key="12">
    <source>
        <dbReference type="ARBA" id="ARBA00022729"/>
    </source>
</evidence>
<dbReference type="PROSITE" id="PS51450">
    <property type="entry name" value="LRR"/>
    <property type="match status" value="2"/>
</dbReference>
<evidence type="ECO:0000256" key="15">
    <source>
        <dbReference type="ARBA" id="ARBA00022777"/>
    </source>
</evidence>
<evidence type="ECO:0000256" key="16">
    <source>
        <dbReference type="ARBA" id="ARBA00022840"/>
    </source>
</evidence>
<dbReference type="Gramene" id="TRITD6Bv1G213940.2">
    <property type="protein sequence ID" value="TRITD6Bv1G213940.2"/>
    <property type="gene ID" value="TRITD6Bv1G213940"/>
</dbReference>
<keyword evidence="17 27" id="KW-1133">Transmembrane helix</keyword>
<comment type="catalytic activity">
    <reaction evidence="22">
        <text>L-seryl-[protein] + ATP = O-phospho-L-seryl-[protein] + ADP + H(+)</text>
        <dbReference type="Rhea" id="RHEA:17989"/>
        <dbReference type="Rhea" id="RHEA-COMP:9863"/>
        <dbReference type="Rhea" id="RHEA-COMP:11604"/>
        <dbReference type="ChEBI" id="CHEBI:15378"/>
        <dbReference type="ChEBI" id="CHEBI:29999"/>
        <dbReference type="ChEBI" id="CHEBI:30616"/>
        <dbReference type="ChEBI" id="CHEBI:83421"/>
        <dbReference type="ChEBI" id="CHEBI:456216"/>
        <dbReference type="EC" id="2.7.11.1"/>
    </reaction>
</comment>
<dbReference type="PANTHER" id="PTHR27000:SF785">
    <property type="entry name" value="PROTEIN KINASE DOMAIN-CONTAINING PROTEIN"/>
    <property type="match status" value="1"/>
</dbReference>
<protein>
    <recommendedName>
        <fullName evidence="25">Receptor kinase-like protein Xa21</fullName>
        <ecNumber evidence="5">2.7.11.1</ecNumber>
    </recommendedName>
</protein>
<feature type="domain" description="Protein kinase" evidence="29">
    <location>
        <begin position="795"/>
        <end position="1100"/>
    </location>
</feature>
<sequence length="1104" mass="118725">MACALVLAILVSSVLHPLSLTTLADESDNNRDALLCLKSRLSITTWNTTSPDFCTWRGVSCTGKPQLPLVVALDMEAQGLTGEIPLCMSNLTSLVRIHLPNNQLSGHLPPEIGRLSGLRYLNLSSNALSGEIPESLSLCSSLDVLALSNNSVGGVIPPLLGTLHNLSSLDLSSNKLSGEIPPLLGSSPALESVSLANNFLEGEIPLFLANCSSLRYLSLQNNSLSGAIPAALFNSSTITEIHVSMNNLSGSIPPFTNFPSKLNYLDLTGNSLTGTVPPSVGNLTRLAGLLIAQNQLQGNIPDLSKLSGLQFLDLSYNNLSGIVPPSIYSLPLLSFLGLANNNLRGTLPSDMGNTLSNINSLIMSNNHFEGDIPASLANASSMEFLYLGNNLLSGVVPSFSSMTNLQVLMLYSNQLEAGDWTFFSSLANCTQLLKVNLGGNKLHGNLPPGSVATLPKSMVNLILRSNYISGTIPLEIGNLSKTSLLYLDNNIFTGPIPSILGQLSKLVVLSLSRNKFSGEIPPSIGNLNQLTELYLQENELIGSIPTSLAGCQKLVALNLSSNGLNGSINGRVFSKLNQLSWLLDLSHNQFTGSIPLEIGSLINLGSLNLSHNKLRGKIPSALGACIRLEALNLDRNLLEGSIPESLASLKGVKALDFSQNNLSGTIPEFLETFTSLQYLNMSFNNFEGPVPIGGAFANTSSVSVQGNALICSNVQVNDFPRCSTSASQRKRKFIVPLLAALLAVVALALILGLVFLVFHILRKKKRRRSSQSIDHTYGEFKRLTYNDVSKATNGFSPTNIVGSGQFGIVYKGQLDGKDSLVAVKVFKLNQYGALDSFIAECKALRNIRHRNLVSVITACSTYDLMGNEFKALVFEYMANGSLENRLHAKIQKNADLSLGTVICIAVDIASALEYLHNQCIPPVVHCDLKPSNILFDDEDTAYVCDFGLARLIHGYSSEAQSNSTSISGPRGTIGYIAPEYGMGSQISTEGDVYSYGIILLEMLTGKRPTDAFSDGLTLQKYVDASLSEIEHILHPSLMPKTGDQHTVTPKIEEYKPTTVMHICALQLLKLGLLCSVESPKDRPSMHEIYSEVMAVKEAFFSVNS</sequence>
<comment type="function">
    <text evidence="24">The processed protein kinase Xa21 chain released by protein cleavage after X.oryzae pv. oryzae protein Ax21 detection translocates into the nucleus where it can bind and regulate WRKY62, a transcription factor. Confers resistance to the bacterial pathogen X.oryzae pv. oryzae (Xoo).</text>
</comment>
<name>A0A9R0YY53_TRITD</name>
<evidence type="ECO:0000313" key="31">
    <source>
        <dbReference type="Proteomes" id="UP000324705"/>
    </source>
</evidence>
<organism evidence="30 31">
    <name type="scientific">Triticum turgidum subsp. durum</name>
    <name type="common">Durum wheat</name>
    <name type="synonym">Triticum durum</name>
    <dbReference type="NCBI Taxonomy" id="4567"/>
    <lineage>
        <taxon>Eukaryota</taxon>
        <taxon>Viridiplantae</taxon>
        <taxon>Streptophyta</taxon>
        <taxon>Embryophyta</taxon>
        <taxon>Tracheophyta</taxon>
        <taxon>Spermatophyta</taxon>
        <taxon>Magnoliopsida</taxon>
        <taxon>Liliopsida</taxon>
        <taxon>Poales</taxon>
        <taxon>Poaceae</taxon>
        <taxon>BOP clade</taxon>
        <taxon>Pooideae</taxon>
        <taxon>Triticodae</taxon>
        <taxon>Triticeae</taxon>
        <taxon>Triticinae</taxon>
        <taxon>Triticum</taxon>
    </lineage>
</organism>
<dbReference type="FunFam" id="3.80.10.10:FF:000383">
    <property type="entry name" value="Leucine-rich repeat receptor protein kinase EMS1"/>
    <property type="match status" value="1"/>
</dbReference>
<evidence type="ECO:0000256" key="17">
    <source>
        <dbReference type="ARBA" id="ARBA00022989"/>
    </source>
</evidence>
<evidence type="ECO:0000256" key="5">
    <source>
        <dbReference type="ARBA" id="ARBA00012513"/>
    </source>
</evidence>
<evidence type="ECO:0000256" key="13">
    <source>
        <dbReference type="ARBA" id="ARBA00022737"/>
    </source>
</evidence>
<evidence type="ECO:0000256" key="9">
    <source>
        <dbReference type="ARBA" id="ARBA00022614"/>
    </source>
</evidence>
<dbReference type="Gene3D" id="3.80.10.10">
    <property type="entry name" value="Ribonuclease Inhibitor"/>
    <property type="match status" value="4"/>
</dbReference>
<evidence type="ECO:0000256" key="8">
    <source>
        <dbReference type="ARBA" id="ARBA00022553"/>
    </source>
</evidence>
<evidence type="ECO:0000256" key="28">
    <source>
        <dbReference type="SAM" id="SignalP"/>
    </source>
</evidence>
<evidence type="ECO:0000256" key="6">
    <source>
        <dbReference type="ARBA" id="ARBA00022475"/>
    </source>
</evidence>
<dbReference type="InterPro" id="IPR013210">
    <property type="entry name" value="LRR_N_plant-typ"/>
</dbReference>
<evidence type="ECO:0000256" key="4">
    <source>
        <dbReference type="ARBA" id="ARBA00008684"/>
    </source>
</evidence>
<dbReference type="FunFam" id="3.80.10.10:FF:000041">
    <property type="entry name" value="LRR receptor-like serine/threonine-protein kinase ERECTA"/>
    <property type="match status" value="2"/>
</dbReference>
<dbReference type="SMART" id="SM00220">
    <property type="entry name" value="S_TKc"/>
    <property type="match status" value="1"/>
</dbReference>
<evidence type="ECO:0000256" key="27">
    <source>
        <dbReference type="SAM" id="Phobius"/>
    </source>
</evidence>
<evidence type="ECO:0000256" key="7">
    <source>
        <dbReference type="ARBA" id="ARBA00022527"/>
    </source>
</evidence>
<evidence type="ECO:0000313" key="30">
    <source>
        <dbReference type="EMBL" id="VAI62637.1"/>
    </source>
</evidence>
<dbReference type="Pfam" id="PF13855">
    <property type="entry name" value="LRR_8"/>
    <property type="match status" value="1"/>
</dbReference>
<evidence type="ECO:0000256" key="2">
    <source>
        <dbReference type="ARBA" id="ARBA00004389"/>
    </source>
</evidence>
<evidence type="ECO:0000256" key="25">
    <source>
        <dbReference type="ARBA" id="ARBA00072040"/>
    </source>
</evidence>
<evidence type="ECO:0000256" key="10">
    <source>
        <dbReference type="ARBA" id="ARBA00022679"/>
    </source>
</evidence>
<dbReference type="GO" id="GO:0005789">
    <property type="term" value="C:endoplasmic reticulum membrane"/>
    <property type="evidence" value="ECO:0007669"/>
    <property type="project" value="UniProtKB-SubCell"/>
</dbReference>
<dbReference type="InterPro" id="IPR032675">
    <property type="entry name" value="LRR_dom_sf"/>
</dbReference>
<evidence type="ECO:0000259" key="29">
    <source>
        <dbReference type="PROSITE" id="PS50011"/>
    </source>
</evidence>
<dbReference type="InterPro" id="IPR017441">
    <property type="entry name" value="Protein_kinase_ATP_BS"/>
</dbReference>
<comment type="catalytic activity">
    <reaction evidence="21">
        <text>L-threonyl-[protein] + ATP = O-phospho-L-threonyl-[protein] + ADP + H(+)</text>
        <dbReference type="Rhea" id="RHEA:46608"/>
        <dbReference type="Rhea" id="RHEA-COMP:11060"/>
        <dbReference type="Rhea" id="RHEA-COMP:11605"/>
        <dbReference type="ChEBI" id="CHEBI:15378"/>
        <dbReference type="ChEBI" id="CHEBI:30013"/>
        <dbReference type="ChEBI" id="CHEBI:30616"/>
        <dbReference type="ChEBI" id="CHEBI:61977"/>
        <dbReference type="ChEBI" id="CHEBI:456216"/>
        <dbReference type="EC" id="2.7.11.1"/>
    </reaction>
</comment>
<keyword evidence="18 27" id="KW-0472">Membrane</keyword>
<dbReference type="GO" id="GO:0005886">
    <property type="term" value="C:plasma membrane"/>
    <property type="evidence" value="ECO:0007669"/>
    <property type="project" value="UniProtKB-SubCell"/>
</dbReference>
<evidence type="ECO:0000256" key="18">
    <source>
        <dbReference type="ARBA" id="ARBA00023136"/>
    </source>
</evidence>
<keyword evidence="31" id="KW-1185">Reference proteome</keyword>
<feature type="binding site" evidence="26">
    <location>
        <position position="824"/>
    </location>
    <ligand>
        <name>ATP</name>
        <dbReference type="ChEBI" id="CHEBI:30616"/>
    </ligand>
</feature>
<dbReference type="PANTHER" id="PTHR27000">
    <property type="entry name" value="LEUCINE-RICH REPEAT RECEPTOR-LIKE PROTEIN KINASE FAMILY PROTEIN-RELATED"/>
    <property type="match status" value="1"/>
</dbReference>
<dbReference type="Pfam" id="PF00560">
    <property type="entry name" value="LRR_1"/>
    <property type="match status" value="9"/>
</dbReference>
<dbReference type="FunFam" id="3.80.10.10:FF:000288">
    <property type="entry name" value="LRR receptor-like serine/threonine-protein kinase EFR"/>
    <property type="match status" value="1"/>
</dbReference>
<evidence type="ECO:0000256" key="20">
    <source>
        <dbReference type="ARBA" id="ARBA00023180"/>
    </source>
</evidence>
<keyword evidence="19" id="KW-0675">Receptor</keyword>
<dbReference type="SUPFAM" id="SSF52058">
    <property type="entry name" value="L domain-like"/>
    <property type="match status" value="3"/>
</dbReference>
<dbReference type="AlphaFoldDB" id="A0A9R0YY53"/>
<keyword evidence="6" id="KW-1003">Cell membrane</keyword>
<evidence type="ECO:0000256" key="1">
    <source>
        <dbReference type="ARBA" id="ARBA00004162"/>
    </source>
</evidence>
<dbReference type="InterPro" id="IPR008271">
    <property type="entry name" value="Ser/Thr_kinase_AS"/>
</dbReference>
<keyword evidence="16 26" id="KW-0067">ATP-binding</keyword>
<dbReference type="Gene3D" id="1.10.510.10">
    <property type="entry name" value="Transferase(Phosphotransferase) domain 1"/>
    <property type="match status" value="1"/>
</dbReference>
<keyword evidence="12 28" id="KW-0732">Signal</keyword>
<dbReference type="PRINTS" id="PR00019">
    <property type="entry name" value="LEURICHRPT"/>
</dbReference>
<feature type="chain" id="PRO_5040233451" description="Receptor kinase-like protein Xa21" evidence="28">
    <location>
        <begin position="25"/>
        <end position="1104"/>
    </location>
</feature>
<dbReference type="FunFam" id="1.10.510.10:FF:000358">
    <property type="entry name" value="Putative leucine-rich repeat receptor-like serine/threonine-protein kinase"/>
    <property type="match status" value="1"/>
</dbReference>
<keyword evidence="15" id="KW-0418">Kinase</keyword>
<dbReference type="PROSITE" id="PS00108">
    <property type="entry name" value="PROTEIN_KINASE_ST"/>
    <property type="match status" value="1"/>
</dbReference>
<dbReference type="PROSITE" id="PS50011">
    <property type="entry name" value="PROTEIN_KINASE_DOM"/>
    <property type="match status" value="1"/>
</dbReference>
<evidence type="ECO:0000256" key="24">
    <source>
        <dbReference type="ARBA" id="ARBA00056628"/>
    </source>
</evidence>
<reference evidence="30 31" key="1">
    <citation type="submission" date="2017-09" db="EMBL/GenBank/DDBJ databases">
        <authorList>
            <consortium name="International Durum Wheat Genome Sequencing Consortium (IDWGSC)"/>
            <person name="Milanesi L."/>
        </authorList>
    </citation>
    <scope>NUCLEOTIDE SEQUENCE [LARGE SCALE GENOMIC DNA]</scope>
    <source>
        <strain evidence="31">cv. Svevo</strain>
    </source>
</reference>
<dbReference type="InterPro" id="IPR003591">
    <property type="entry name" value="Leu-rich_rpt_typical-subtyp"/>
</dbReference>
<proteinExistence type="inferred from homology"/>
<evidence type="ECO:0000256" key="14">
    <source>
        <dbReference type="ARBA" id="ARBA00022741"/>
    </source>
</evidence>
<evidence type="ECO:0000256" key="11">
    <source>
        <dbReference type="ARBA" id="ARBA00022692"/>
    </source>
</evidence>
<evidence type="ECO:0000256" key="19">
    <source>
        <dbReference type="ARBA" id="ARBA00023170"/>
    </source>
</evidence>
<dbReference type="Pfam" id="PF00069">
    <property type="entry name" value="Pkinase"/>
    <property type="match status" value="1"/>
</dbReference>
<dbReference type="Proteomes" id="UP000324705">
    <property type="component" value="Chromosome 6B"/>
</dbReference>
<keyword evidence="20" id="KW-0325">Glycoprotein</keyword>
<dbReference type="FunFam" id="3.80.10.10:FF:000129">
    <property type="entry name" value="Leucine-rich repeat receptor-like kinase"/>
    <property type="match status" value="1"/>
</dbReference>
<dbReference type="SUPFAM" id="SSF56112">
    <property type="entry name" value="Protein kinase-like (PK-like)"/>
    <property type="match status" value="1"/>
</dbReference>
<dbReference type="EMBL" id="LT934122">
    <property type="protein sequence ID" value="VAI62637.1"/>
    <property type="molecule type" value="Genomic_DNA"/>
</dbReference>
<evidence type="ECO:0000256" key="26">
    <source>
        <dbReference type="PROSITE-ProRule" id="PRU10141"/>
    </source>
</evidence>
<dbReference type="GO" id="GO:0004674">
    <property type="term" value="F:protein serine/threonine kinase activity"/>
    <property type="evidence" value="ECO:0007669"/>
    <property type="project" value="UniProtKB-KW"/>
</dbReference>
<evidence type="ECO:0000256" key="3">
    <source>
        <dbReference type="ARBA" id="ARBA00004479"/>
    </source>
</evidence>
<dbReference type="FunFam" id="3.30.200.20:FF:000432">
    <property type="entry name" value="LRR receptor-like serine/threonine-protein kinase EFR"/>
    <property type="match status" value="1"/>
</dbReference>
<evidence type="ECO:0000256" key="21">
    <source>
        <dbReference type="ARBA" id="ARBA00047899"/>
    </source>
</evidence>
<keyword evidence="7" id="KW-0723">Serine/threonine-protein kinase</keyword>
<evidence type="ECO:0000256" key="22">
    <source>
        <dbReference type="ARBA" id="ARBA00048679"/>
    </source>
</evidence>
<dbReference type="SMART" id="SM00369">
    <property type="entry name" value="LRR_TYP"/>
    <property type="match status" value="10"/>
</dbReference>
<evidence type="ECO:0000256" key="23">
    <source>
        <dbReference type="ARBA" id="ARBA00054320"/>
    </source>
</evidence>
<keyword evidence="13" id="KW-0677">Repeat</keyword>
<dbReference type="Gene3D" id="3.30.200.20">
    <property type="entry name" value="Phosphorylase Kinase, domain 1"/>
    <property type="match status" value="1"/>
</dbReference>
<keyword evidence="10" id="KW-0808">Transferase</keyword>
<keyword evidence="8" id="KW-0597">Phosphoprotein</keyword>
<comment type="similarity">
    <text evidence="4">Belongs to the protein kinase superfamily. Ser/Thr protein kinase family.</text>
</comment>
<dbReference type="InterPro" id="IPR001611">
    <property type="entry name" value="Leu-rich_rpt"/>
</dbReference>
<keyword evidence="14 26" id="KW-0547">Nucleotide-binding</keyword>
<dbReference type="InterPro" id="IPR000719">
    <property type="entry name" value="Prot_kinase_dom"/>
</dbReference>
<dbReference type="InterPro" id="IPR011009">
    <property type="entry name" value="Kinase-like_dom_sf"/>
</dbReference>
<comment type="function">
    <text evidence="23">Receptor kinase that detects X.oryzae pv. oryzae protein Ax21 to promote innate immunity. Following X.oryzae pv. oryzae protein Ax21 detection, undergoes cleavage, releasing the processed protein kinase Xa21 chain.</text>
</comment>
<accession>A0A9R0YY53</accession>
<dbReference type="GO" id="GO:0005524">
    <property type="term" value="F:ATP binding"/>
    <property type="evidence" value="ECO:0007669"/>
    <property type="project" value="UniProtKB-UniRule"/>
</dbReference>
<dbReference type="EC" id="2.7.11.1" evidence="5"/>
<feature type="signal peptide" evidence="28">
    <location>
        <begin position="1"/>
        <end position="24"/>
    </location>
</feature>
<comment type="subcellular location">
    <subcellularLocation>
        <location evidence="1">Cell membrane</location>
        <topology evidence="1">Single-pass membrane protein</topology>
    </subcellularLocation>
    <subcellularLocation>
        <location evidence="2">Endoplasmic reticulum membrane</location>
        <topology evidence="2">Single-pass membrane protein</topology>
    </subcellularLocation>
    <subcellularLocation>
        <location evidence="3">Membrane</location>
        <topology evidence="3">Single-pass type I membrane protein</topology>
    </subcellularLocation>
</comment>
<dbReference type="PROSITE" id="PS00107">
    <property type="entry name" value="PROTEIN_KINASE_ATP"/>
    <property type="match status" value="1"/>
</dbReference>
<feature type="transmembrane region" description="Helical" evidence="27">
    <location>
        <begin position="733"/>
        <end position="761"/>
    </location>
</feature>
<keyword evidence="9" id="KW-0433">Leucine-rich repeat</keyword>
<keyword evidence="11 27" id="KW-0812">Transmembrane</keyword>
<dbReference type="Pfam" id="PF08263">
    <property type="entry name" value="LRRNT_2"/>
    <property type="match status" value="1"/>
</dbReference>
<gene>
    <name evidence="30" type="ORF">TRITD_6Bv1G213940</name>
</gene>